<dbReference type="GO" id="GO:0003700">
    <property type="term" value="F:DNA-binding transcription factor activity"/>
    <property type="evidence" value="ECO:0007669"/>
    <property type="project" value="TreeGrafter"/>
</dbReference>
<dbReference type="SMART" id="SM00530">
    <property type="entry name" value="HTH_XRE"/>
    <property type="match status" value="1"/>
</dbReference>
<dbReference type="InterPro" id="IPR010982">
    <property type="entry name" value="Lambda_DNA-bd_dom_sf"/>
</dbReference>
<dbReference type="InterPro" id="IPR014710">
    <property type="entry name" value="RmlC-like_jellyroll"/>
</dbReference>
<dbReference type="Pfam" id="PF07883">
    <property type="entry name" value="Cupin_2"/>
    <property type="match status" value="1"/>
</dbReference>
<keyword evidence="4" id="KW-1185">Reference proteome</keyword>
<evidence type="ECO:0000259" key="2">
    <source>
        <dbReference type="PROSITE" id="PS50943"/>
    </source>
</evidence>
<dbReference type="InterPro" id="IPR011051">
    <property type="entry name" value="RmlC_Cupin_sf"/>
</dbReference>
<dbReference type="InterPro" id="IPR001387">
    <property type="entry name" value="Cro/C1-type_HTH"/>
</dbReference>
<dbReference type="SUPFAM" id="SSF51182">
    <property type="entry name" value="RmlC-like cupins"/>
    <property type="match status" value="1"/>
</dbReference>
<dbReference type="EMBL" id="CP001848">
    <property type="protein sequence ID" value="ADB19031.1"/>
    <property type="molecule type" value="Genomic_DNA"/>
</dbReference>
<reference evidence="3 4" key="1">
    <citation type="journal article" date="2009" name="Stand. Genomic Sci.">
        <title>Complete genome sequence of Pirellula staleyi type strain (ATCC 27377).</title>
        <authorList>
            <person name="Clum A."/>
            <person name="Tindall B.J."/>
            <person name="Sikorski J."/>
            <person name="Ivanova N."/>
            <person name="Mavrommatis K."/>
            <person name="Lucas S."/>
            <person name="Glavina del Rio T."/>
            <person name="Nolan M."/>
            <person name="Chen F."/>
            <person name="Tice H."/>
            <person name="Pitluck S."/>
            <person name="Cheng J.F."/>
            <person name="Chertkov O."/>
            <person name="Brettin T."/>
            <person name="Han C."/>
            <person name="Detter J.C."/>
            <person name="Kuske C."/>
            <person name="Bruce D."/>
            <person name="Goodwin L."/>
            <person name="Ovchinikova G."/>
            <person name="Pati A."/>
            <person name="Mikhailova N."/>
            <person name="Chen A."/>
            <person name="Palaniappan K."/>
            <person name="Land M."/>
            <person name="Hauser L."/>
            <person name="Chang Y.J."/>
            <person name="Jeffries C.D."/>
            <person name="Chain P."/>
            <person name="Rohde M."/>
            <person name="Goker M."/>
            <person name="Bristow J."/>
            <person name="Eisen J.A."/>
            <person name="Markowitz V."/>
            <person name="Hugenholtz P."/>
            <person name="Kyrpides N.C."/>
            <person name="Klenk H.P."/>
            <person name="Lapidus A."/>
        </authorList>
    </citation>
    <scope>NUCLEOTIDE SEQUENCE [LARGE SCALE GENOMIC DNA]</scope>
    <source>
        <strain evidence="4">ATCC 27377 / DSM 6068 / ICPB 4128</strain>
    </source>
</reference>
<dbReference type="InterPro" id="IPR050807">
    <property type="entry name" value="TransReg_Diox_bact_type"/>
</dbReference>
<dbReference type="Proteomes" id="UP000001887">
    <property type="component" value="Chromosome"/>
</dbReference>
<dbReference type="AlphaFoldDB" id="D2R569"/>
<name>D2R569_PIRSD</name>
<dbReference type="InterPro" id="IPR013096">
    <property type="entry name" value="Cupin_2"/>
</dbReference>
<dbReference type="eggNOG" id="COG1476">
    <property type="taxonomic scope" value="Bacteria"/>
</dbReference>
<evidence type="ECO:0000313" key="3">
    <source>
        <dbReference type="EMBL" id="ADB19031.1"/>
    </source>
</evidence>
<dbReference type="PANTHER" id="PTHR46797">
    <property type="entry name" value="HTH-TYPE TRANSCRIPTIONAL REGULATOR"/>
    <property type="match status" value="1"/>
</dbReference>
<dbReference type="Gene3D" id="2.60.120.10">
    <property type="entry name" value="Jelly Rolls"/>
    <property type="match status" value="1"/>
</dbReference>
<dbReference type="eggNOG" id="COG1917">
    <property type="taxonomic scope" value="Bacteria"/>
</dbReference>
<dbReference type="PROSITE" id="PS50943">
    <property type="entry name" value="HTH_CROC1"/>
    <property type="match status" value="1"/>
</dbReference>
<dbReference type="HOGENOM" id="CLU_085376_5_1_0"/>
<gene>
    <name evidence="3" type="ordered locus">Psta_4384</name>
</gene>
<proteinExistence type="predicted"/>
<dbReference type="OrthoDB" id="9781521at2"/>
<dbReference type="GO" id="GO:0003677">
    <property type="term" value="F:DNA binding"/>
    <property type="evidence" value="ECO:0007669"/>
    <property type="project" value="UniProtKB-KW"/>
</dbReference>
<evidence type="ECO:0000256" key="1">
    <source>
        <dbReference type="ARBA" id="ARBA00023125"/>
    </source>
</evidence>
<dbReference type="STRING" id="530564.Psta_4384"/>
<feature type="domain" description="HTH cro/C1-type" evidence="2">
    <location>
        <begin position="22"/>
        <end position="76"/>
    </location>
</feature>
<dbReference type="CDD" id="cd00093">
    <property type="entry name" value="HTH_XRE"/>
    <property type="match status" value="1"/>
</dbReference>
<evidence type="ECO:0000313" key="4">
    <source>
        <dbReference type="Proteomes" id="UP000001887"/>
    </source>
</evidence>
<keyword evidence="1" id="KW-0238">DNA-binding</keyword>
<dbReference type="SUPFAM" id="SSF47413">
    <property type="entry name" value="lambda repressor-like DNA-binding domains"/>
    <property type="match status" value="1"/>
</dbReference>
<dbReference type="Pfam" id="PF01381">
    <property type="entry name" value="HTH_3"/>
    <property type="match status" value="1"/>
</dbReference>
<dbReference type="Gene3D" id="1.10.260.40">
    <property type="entry name" value="lambda repressor-like DNA-binding domains"/>
    <property type="match status" value="1"/>
</dbReference>
<dbReference type="KEGG" id="psl:Psta_4384"/>
<organism evidence="3 4">
    <name type="scientific">Pirellula staleyi (strain ATCC 27377 / DSM 6068 / ICPB 4128)</name>
    <name type="common">Pirella staleyi</name>
    <dbReference type="NCBI Taxonomy" id="530564"/>
    <lineage>
        <taxon>Bacteria</taxon>
        <taxon>Pseudomonadati</taxon>
        <taxon>Planctomycetota</taxon>
        <taxon>Planctomycetia</taxon>
        <taxon>Pirellulales</taxon>
        <taxon>Pirellulaceae</taxon>
        <taxon>Pirellula</taxon>
    </lineage>
</organism>
<dbReference type="PANTHER" id="PTHR46797:SF1">
    <property type="entry name" value="METHYLPHOSPHONATE SYNTHASE"/>
    <property type="match status" value="1"/>
</dbReference>
<dbReference type="GO" id="GO:0005829">
    <property type="term" value="C:cytosol"/>
    <property type="evidence" value="ECO:0007669"/>
    <property type="project" value="TreeGrafter"/>
</dbReference>
<dbReference type="CDD" id="cd02209">
    <property type="entry name" value="cupin_XRE_C"/>
    <property type="match status" value="1"/>
</dbReference>
<protein>
    <submittedName>
        <fullName evidence="3">Transcriptional regulator, XRE family</fullName>
    </submittedName>
</protein>
<sequence length="202" mass="22590">MSRESSEIPSGEPLQQLVCDRVRSMRKAKGWTLEQLASLSGVSRSMLSEIERGSANPTLGVAFRIAQAFGMTLGDLVDSPEPPKPRIDVIRSDDRSFMFRDDSDCRIRTLSPLHLEKDVEFYELTLRTGGKLESQPHFEGTREFLTVEKGVVRLTAGSETSELKQGDSAHYPADVPHEIRNIGRGEAVVFLVDIYGRPSQRR</sequence>
<accession>D2R569</accession>